<organism evidence="9 10">
    <name type="scientific">Quercus rubra</name>
    <name type="common">Northern red oak</name>
    <name type="synonym">Quercus borealis</name>
    <dbReference type="NCBI Taxonomy" id="3512"/>
    <lineage>
        <taxon>Eukaryota</taxon>
        <taxon>Viridiplantae</taxon>
        <taxon>Streptophyta</taxon>
        <taxon>Embryophyta</taxon>
        <taxon>Tracheophyta</taxon>
        <taxon>Spermatophyta</taxon>
        <taxon>Magnoliopsida</taxon>
        <taxon>eudicotyledons</taxon>
        <taxon>Gunneridae</taxon>
        <taxon>Pentapetalae</taxon>
        <taxon>rosids</taxon>
        <taxon>fabids</taxon>
        <taxon>Fagales</taxon>
        <taxon>Fagaceae</taxon>
        <taxon>Quercus</taxon>
    </lineage>
</organism>
<dbReference type="InterPro" id="IPR055357">
    <property type="entry name" value="LRR_At1g61320_AtMIF1"/>
</dbReference>
<dbReference type="Pfam" id="PF00931">
    <property type="entry name" value="NB-ARC"/>
    <property type="match status" value="1"/>
</dbReference>
<keyword evidence="5" id="KW-0520">NAD</keyword>
<dbReference type="InterPro" id="IPR044974">
    <property type="entry name" value="Disease_R_plants"/>
</dbReference>
<evidence type="ECO:0000256" key="4">
    <source>
        <dbReference type="ARBA" id="ARBA00022801"/>
    </source>
</evidence>
<dbReference type="GO" id="GO:0061809">
    <property type="term" value="F:NAD+ nucleosidase activity, cyclic ADP-ribose generating"/>
    <property type="evidence" value="ECO:0007669"/>
    <property type="project" value="UniProtKB-EC"/>
</dbReference>
<dbReference type="Pfam" id="PF23622">
    <property type="entry name" value="LRR_At1g61320_AtMIF1"/>
    <property type="match status" value="1"/>
</dbReference>
<dbReference type="Pfam" id="PF07725">
    <property type="entry name" value="LRR_3"/>
    <property type="match status" value="1"/>
</dbReference>
<dbReference type="GO" id="GO:0043531">
    <property type="term" value="F:ADP binding"/>
    <property type="evidence" value="ECO:0007669"/>
    <property type="project" value="InterPro"/>
</dbReference>
<feature type="compositionally biased region" description="Basic and acidic residues" evidence="7">
    <location>
        <begin position="1243"/>
        <end position="1255"/>
    </location>
</feature>
<evidence type="ECO:0000256" key="3">
    <source>
        <dbReference type="ARBA" id="ARBA00022737"/>
    </source>
</evidence>
<accession>A0AAN7EJG7</accession>
<dbReference type="Gene3D" id="1.10.8.430">
    <property type="entry name" value="Helical domain of apoptotic protease-activating factors"/>
    <property type="match status" value="1"/>
</dbReference>
<comment type="caution">
    <text evidence="9">The sequence shown here is derived from an EMBL/GenBank/DDBJ whole genome shotgun (WGS) entry which is preliminary data.</text>
</comment>
<dbReference type="PANTHER" id="PTHR11017">
    <property type="entry name" value="LEUCINE-RICH REPEAT-CONTAINING PROTEIN"/>
    <property type="match status" value="1"/>
</dbReference>
<dbReference type="Proteomes" id="UP001324115">
    <property type="component" value="Unassembled WGS sequence"/>
</dbReference>
<evidence type="ECO:0000256" key="5">
    <source>
        <dbReference type="ARBA" id="ARBA00023027"/>
    </source>
</evidence>
<dbReference type="PRINTS" id="PR00364">
    <property type="entry name" value="DISEASERSIST"/>
</dbReference>
<dbReference type="GO" id="GO:0006952">
    <property type="term" value="P:defense response"/>
    <property type="evidence" value="ECO:0007669"/>
    <property type="project" value="InterPro"/>
</dbReference>
<dbReference type="InterPro" id="IPR000157">
    <property type="entry name" value="TIR_dom"/>
</dbReference>
<dbReference type="InterPro" id="IPR003591">
    <property type="entry name" value="Leu-rich_rpt_typical-subtyp"/>
</dbReference>
<reference evidence="9 10" key="1">
    <citation type="journal article" date="2023" name="G3 (Bethesda)">
        <title>A haplotype-resolved chromosome-scale genome for Quercus rubra L. provides insights into the genetics of adaptive traits for red oak species.</title>
        <authorList>
            <person name="Kapoor B."/>
            <person name="Jenkins J."/>
            <person name="Schmutz J."/>
            <person name="Zhebentyayeva T."/>
            <person name="Kuelheim C."/>
            <person name="Coggeshall M."/>
            <person name="Heim C."/>
            <person name="Lasky J.R."/>
            <person name="Leites L."/>
            <person name="Islam-Faridi N."/>
            <person name="Romero-Severson J."/>
            <person name="DeLeo V.L."/>
            <person name="Lucas S.M."/>
            <person name="Lazic D."/>
            <person name="Gailing O."/>
            <person name="Carlson J."/>
            <person name="Staton M."/>
        </authorList>
    </citation>
    <scope>NUCLEOTIDE SEQUENCE [LARGE SCALE GENOMIC DNA]</scope>
    <source>
        <strain evidence="9">Pseudo-F2</strain>
    </source>
</reference>
<dbReference type="EC" id="3.2.2.6" evidence="1"/>
<proteinExistence type="predicted"/>
<dbReference type="FunFam" id="3.80.10.10:FF:000386">
    <property type="entry name" value="Disease resistance protein RPS4"/>
    <property type="match status" value="1"/>
</dbReference>
<keyword evidence="4" id="KW-0378">Hydrolase</keyword>
<dbReference type="SMART" id="SM00369">
    <property type="entry name" value="LRR_TYP"/>
    <property type="match status" value="2"/>
</dbReference>
<protein>
    <recommendedName>
        <fullName evidence="1">ADP-ribosyl cyclase/cyclic ADP-ribose hydrolase</fullName>
        <ecNumber evidence="1">3.2.2.6</ecNumber>
    </recommendedName>
</protein>
<dbReference type="InterPro" id="IPR032675">
    <property type="entry name" value="LRR_dom_sf"/>
</dbReference>
<dbReference type="PROSITE" id="PS50104">
    <property type="entry name" value="TIR"/>
    <property type="match status" value="1"/>
</dbReference>
<dbReference type="SUPFAM" id="SSF52540">
    <property type="entry name" value="P-loop containing nucleoside triphosphate hydrolases"/>
    <property type="match status" value="1"/>
</dbReference>
<feature type="region of interest" description="Disordered" evidence="7">
    <location>
        <begin position="1189"/>
        <end position="1210"/>
    </location>
</feature>
<dbReference type="InterPro" id="IPR042197">
    <property type="entry name" value="Apaf_helical"/>
</dbReference>
<keyword evidence="10" id="KW-1185">Reference proteome</keyword>
<dbReference type="InterPro" id="IPR035897">
    <property type="entry name" value="Toll_tir_struct_dom_sf"/>
</dbReference>
<dbReference type="Gene3D" id="3.40.50.300">
    <property type="entry name" value="P-loop containing nucleotide triphosphate hydrolases"/>
    <property type="match status" value="1"/>
</dbReference>
<evidence type="ECO:0000256" key="1">
    <source>
        <dbReference type="ARBA" id="ARBA00011982"/>
    </source>
</evidence>
<keyword evidence="2" id="KW-0433">Leucine-rich repeat</keyword>
<dbReference type="GO" id="GO:0007165">
    <property type="term" value="P:signal transduction"/>
    <property type="evidence" value="ECO:0007669"/>
    <property type="project" value="InterPro"/>
</dbReference>
<dbReference type="InterPro" id="IPR011713">
    <property type="entry name" value="Leu-rich_rpt_3"/>
</dbReference>
<evidence type="ECO:0000259" key="8">
    <source>
        <dbReference type="PROSITE" id="PS50104"/>
    </source>
</evidence>
<keyword evidence="3" id="KW-0677">Repeat</keyword>
<evidence type="ECO:0000256" key="2">
    <source>
        <dbReference type="ARBA" id="ARBA00022614"/>
    </source>
</evidence>
<evidence type="ECO:0000313" key="9">
    <source>
        <dbReference type="EMBL" id="KAK4573027.1"/>
    </source>
</evidence>
<dbReference type="SUPFAM" id="SSF52200">
    <property type="entry name" value="Toll/Interleukin receptor TIR domain"/>
    <property type="match status" value="1"/>
</dbReference>
<dbReference type="Pfam" id="PF01582">
    <property type="entry name" value="TIR"/>
    <property type="match status" value="1"/>
</dbReference>
<dbReference type="InterPro" id="IPR002182">
    <property type="entry name" value="NB-ARC"/>
</dbReference>
<dbReference type="PANTHER" id="PTHR11017:SF559">
    <property type="entry name" value="DISEASE RESISTANCE PROTEIN CHL1"/>
    <property type="match status" value="1"/>
</dbReference>
<dbReference type="InterPro" id="IPR058192">
    <property type="entry name" value="WHD_ROQ1-like"/>
</dbReference>
<dbReference type="AlphaFoldDB" id="A0AAN7EJG7"/>
<dbReference type="Pfam" id="PF23282">
    <property type="entry name" value="WHD_ROQ1"/>
    <property type="match status" value="1"/>
</dbReference>
<evidence type="ECO:0000313" key="10">
    <source>
        <dbReference type="Proteomes" id="UP001324115"/>
    </source>
</evidence>
<dbReference type="SUPFAM" id="SSF52058">
    <property type="entry name" value="L domain-like"/>
    <property type="match status" value="2"/>
</dbReference>
<dbReference type="SMART" id="SM00255">
    <property type="entry name" value="TIR"/>
    <property type="match status" value="1"/>
</dbReference>
<gene>
    <name evidence="9" type="ORF">RGQ29_031124</name>
</gene>
<dbReference type="InterPro" id="IPR045344">
    <property type="entry name" value="C-JID"/>
</dbReference>
<name>A0AAN7EJG7_QUERU</name>
<sequence>MSTQTAFSSSSSSSSSLKYDVFLSFCRDDICKNFKDHLYIALRQKGIITFRDDDDEILEQGKYISSQLLRAIEESKYAIIVLSTNYASSRWCLIQLKKIVKCIEETKLTVLPIFYHVDPSDIQNQTGTLAEAFEKHEKDSKINKEDVQAWKDALKEVGNISGWDLHDRHESIIIQEILERISSELNLIFQSTISKELVGIESPVMEMLDLYLVEGSGGVRFVGICGMGGMGKTTLALEIYERISGSFEASSFIANVRENTKNHHLVSLQEQLLSDILKGSKKNLSNVFEGINVTGNRLRNKKVLIVLDDVDGDEQLEALVGNHDWFGSGSRIIVTSRDKHLLKRRGMNDIYTVKGLNDNDALQLFSLRAFKKPYPEENYVDLSKDLVNYANGLPLALKVLGSLLFEKRIDEWKSALYKLKQEPNRNILNILQISFDGLMYTQKELFLDIACFFKGKNEDYIRDILESFGYYPNYNIDVLIDKSLITIDRERSLLMHESLWMHDLLQEMGQEIVRRESPEEPGCRSRLWLYEDVLHILRNNTGTEVVEGIMLNMPIEAKEHLSAKAFSKMKNLRFLKIGYVRPPQDLIGGPIQLPQGLNYLSNELRVIDWHGYPLKSMPTNFQPNKLVELRMHCSDIKQLWKGIIILNELKLIDLSDSRNLIEIPDLSGAPNLKQLILRRCTRLYMIHASIGDLKRLIRLDLNGCKCLKSLPHKISLEALEYFDLGGCSKLKKFPEIVENMSCLTKLCLSETAIKDPSLLVEHSTSLIDLDLRDCKNLSSLPIAICSLTSLKTLNISDCSKLDKLPENLGNIEGLEELDGSRTAIKELPSSMVLLKNLQNLSLRGCNFLSSKPANKLPNFPLLQRRSLDPMGMSMLALSGLSSLTYMNLSYCNLQAVPDVIGCLSSLTNLNLKGNNFVSLPEDIIRLSKLDSLYLSGCTNLRSLPQLPLSVDYLGAEGCTSLETLPLRPEEDFHPHLYLLNCFKLNDNQDYSGMFLTMLRRYIQRPDLGLQNILIPGSRIPKWFSHQSEGASLNLQEPPGFIGIALCVVFVLYEHYPLQHPPESSENHPVTHFINFLCNVNGYKVPDYLSFGFSEQSGKIDSNHLWIKYFSMEGLWDKILSQVDANDQLSQVDVGIEIEGTGLKVMRCGARLVYEQDIEDLKQNMAGSCSCSITPYEDDLHDSAKDTIIKRSHDDHDGDGDGPSGEVTYNEVDVPHPKRIRLPDLIERFIPRLGNWIGNSSTKEQGDSNWKEEKSQ</sequence>
<dbReference type="FunFam" id="3.40.50.10140:FF:000007">
    <property type="entry name" value="Disease resistance protein (TIR-NBS-LRR class)"/>
    <property type="match status" value="1"/>
</dbReference>
<dbReference type="InterPro" id="IPR027417">
    <property type="entry name" value="P-loop_NTPase"/>
</dbReference>
<comment type="catalytic activity">
    <reaction evidence="6">
        <text>NAD(+) + H2O = ADP-D-ribose + nicotinamide + H(+)</text>
        <dbReference type="Rhea" id="RHEA:16301"/>
        <dbReference type="ChEBI" id="CHEBI:15377"/>
        <dbReference type="ChEBI" id="CHEBI:15378"/>
        <dbReference type="ChEBI" id="CHEBI:17154"/>
        <dbReference type="ChEBI" id="CHEBI:57540"/>
        <dbReference type="ChEBI" id="CHEBI:57967"/>
        <dbReference type="EC" id="3.2.2.6"/>
    </reaction>
    <physiologicalReaction direction="left-to-right" evidence="6">
        <dbReference type="Rhea" id="RHEA:16302"/>
    </physiologicalReaction>
</comment>
<dbReference type="Gene3D" id="3.40.50.10140">
    <property type="entry name" value="Toll/interleukin-1 receptor homology (TIR) domain"/>
    <property type="match status" value="1"/>
</dbReference>
<evidence type="ECO:0000256" key="7">
    <source>
        <dbReference type="SAM" id="MobiDB-lite"/>
    </source>
</evidence>
<evidence type="ECO:0000256" key="6">
    <source>
        <dbReference type="ARBA" id="ARBA00047304"/>
    </source>
</evidence>
<dbReference type="Pfam" id="PF20160">
    <property type="entry name" value="C-JID"/>
    <property type="match status" value="1"/>
</dbReference>
<dbReference type="Gene3D" id="3.80.10.10">
    <property type="entry name" value="Ribonuclease Inhibitor"/>
    <property type="match status" value="3"/>
</dbReference>
<feature type="region of interest" description="Disordered" evidence="7">
    <location>
        <begin position="1236"/>
        <end position="1255"/>
    </location>
</feature>
<feature type="domain" description="TIR" evidence="8">
    <location>
        <begin position="17"/>
        <end position="185"/>
    </location>
</feature>
<dbReference type="EMBL" id="JAXUIC010000009">
    <property type="protein sequence ID" value="KAK4573027.1"/>
    <property type="molecule type" value="Genomic_DNA"/>
</dbReference>